<dbReference type="EMBL" id="KV429115">
    <property type="protein sequence ID" value="KZT64938.1"/>
    <property type="molecule type" value="Genomic_DNA"/>
</dbReference>
<dbReference type="AlphaFoldDB" id="A0A165LWI7"/>
<evidence type="ECO:0000313" key="2">
    <source>
        <dbReference type="EMBL" id="KZT64938.1"/>
    </source>
</evidence>
<dbReference type="Proteomes" id="UP000076727">
    <property type="component" value="Unassembled WGS sequence"/>
</dbReference>
<sequence>MEADNGEASPVPALSLQTRRDAVRDEILHHMRCTRDLWTRLNSLTFISILPSELLIKIFLEVAQEHNDTELFGTRAQWKPYRWIRISHVCKHWRTVALGCPNLWSDRLTVTKQREWMVVLLERSKSAPLTISLNSRLLSVAPRTRSNAVQVVLSQLPRVRTLSITMEGNIVVEKDLFHQLGGPAPLLEMLIIKNESRSLAEHHHIDKLIRHDETRRLRRLDLHACKLDWREVSLPSLTDLVLTHGHIITDDLLIALAHMPLLRNLDLRDTLTLHDTMTSDQRTHTYAALPHLQYLNIEECVSKCAYLLDHLDAPSLARLCIDMLATSPLELSASASLTGFLAALAVKMHALGKFITLVVSSMAYTHTSAVYAYAKVIDSCALADTTMDVVAGLHPRPGVDSERPTASLVVRFPLYPNAFTTFFQLSSLGDVRCLIVVNDPLEEQSWLTIGQRMAKLTQLHIRSDFAHERTGNVLPLQMLYHHHDGTVIQDTDAPGYLGHYLFPRLRLIILDHLNFAFAGSRNHRYGFVDDRESDAHATSAEDPRVPSSGRASSLPIYVDRLLDCFIERYEAGVEIETLRLLRPVNLGTENINRLREVIRFLEWDGNLESYNEYDDYDSDHAYDYDSDHAYDYGGSYDSDDYDRRQQIF</sequence>
<dbReference type="Gene3D" id="1.20.1280.50">
    <property type="match status" value="1"/>
</dbReference>
<dbReference type="SUPFAM" id="SSF52047">
    <property type="entry name" value="RNI-like"/>
    <property type="match status" value="1"/>
</dbReference>
<gene>
    <name evidence="2" type="ORF">DAEQUDRAFT_814645</name>
</gene>
<dbReference type="Gene3D" id="3.80.10.10">
    <property type="entry name" value="Ribonuclease Inhibitor"/>
    <property type="match status" value="1"/>
</dbReference>
<proteinExistence type="predicted"/>
<reference evidence="2 3" key="1">
    <citation type="journal article" date="2016" name="Mol. Biol. Evol.">
        <title>Comparative Genomics of Early-Diverging Mushroom-Forming Fungi Provides Insights into the Origins of Lignocellulose Decay Capabilities.</title>
        <authorList>
            <person name="Nagy L.G."/>
            <person name="Riley R."/>
            <person name="Tritt A."/>
            <person name="Adam C."/>
            <person name="Daum C."/>
            <person name="Floudas D."/>
            <person name="Sun H."/>
            <person name="Yadav J.S."/>
            <person name="Pangilinan J."/>
            <person name="Larsson K.H."/>
            <person name="Matsuura K."/>
            <person name="Barry K."/>
            <person name="Labutti K."/>
            <person name="Kuo R."/>
            <person name="Ohm R.A."/>
            <person name="Bhattacharya S.S."/>
            <person name="Shirouzu T."/>
            <person name="Yoshinaga Y."/>
            <person name="Martin F.M."/>
            <person name="Grigoriev I.V."/>
            <person name="Hibbett D.S."/>
        </authorList>
    </citation>
    <scope>NUCLEOTIDE SEQUENCE [LARGE SCALE GENOMIC DNA]</scope>
    <source>
        <strain evidence="2 3">L-15889</strain>
    </source>
</reference>
<evidence type="ECO:0000259" key="1">
    <source>
        <dbReference type="Pfam" id="PF12937"/>
    </source>
</evidence>
<keyword evidence="3" id="KW-1185">Reference proteome</keyword>
<dbReference type="InterPro" id="IPR001810">
    <property type="entry name" value="F-box_dom"/>
</dbReference>
<protein>
    <recommendedName>
        <fullName evidence="1">F-box domain-containing protein</fullName>
    </recommendedName>
</protein>
<feature type="domain" description="F-box" evidence="1">
    <location>
        <begin position="47"/>
        <end position="105"/>
    </location>
</feature>
<evidence type="ECO:0000313" key="3">
    <source>
        <dbReference type="Proteomes" id="UP000076727"/>
    </source>
</evidence>
<name>A0A165LWI7_9APHY</name>
<dbReference type="OrthoDB" id="3271012at2759"/>
<organism evidence="2 3">
    <name type="scientific">Daedalea quercina L-15889</name>
    <dbReference type="NCBI Taxonomy" id="1314783"/>
    <lineage>
        <taxon>Eukaryota</taxon>
        <taxon>Fungi</taxon>
        <taxon>Dikarya</taxon>
        <taxon>Basidiomycota</taxon>
        <taxon>Agaricomycotina</taxon>
        <taxon>Agaricomycetes</taxon>
        <taxon>Polyporales</taxon>
        <taxon>Fomitopsis</taxon>
    </lineage>
</organism>
<dbReference type="InterPro" id="IPR032675">
    <property type="entry name" value="LRR_dom_sf"/>
</dbReference>
<dbReference type="STRING" id="1314783.A0A165LWI7"/>
<dbReference type="Pfam" id="PF12937">
    <property type="entry name" value="F-box-like"/>
    <property type="match status" value="1"/>
</dbReference>
<accession>A0A165LWI7</accession>